<sequence>MSRDTEAILESLTPAYAADTQASSKDAEWLKIPVDPRLYNTNLPGNHTLGESSTLQATPQRGELLRALPHLVTPKTSPVVKTQIMTPLSEPSPAFVQQPYYEEEGATPQDAETDPGRGTSTSWALRSGNAGRLAQSKRQVRFSNEPDDDSEGEGEPPRKRARAPGSFDDDLGDRRMPYVDNGRQSISSFNVADNEHGHPAAGLCKKCWRAFSDPVAFENHFNINAKCENVSRSKREKFDILLNTFCRTDTNRRQRSVNDDSEAGESVYSDGEAEDVSVRSNRTMGDGPVLRSEFLALVARVQGLEREISQGMSQATPRTMPVQTDALVSSSMGAGIQPSRPYGHYTFDTGAGPSNSRPAGLQGGIGGIGAGTVHYGNMAGFGQDTTRIVPDFNPSVVTRSGGMPSNHGPQPVTVTAHHSDSPAESSTGSSAYRGAPTGRVTNVAAAVSARGGGVGAGAGVSSGGVNNDNHNNNNTHNNNHNNNSNNHIMTRAQAADYGHEAISQESVNTAVRNRWYQAAEASDAMLQNVSFFDAPVDDVSFRFLDMDSQ</sequence>
<accession>A0AAN9YE36</accession>
<feature type="region of interest" description="Disordered" evidence="1">
    <location>
        <begin position="104"/>
        <end position="181"/>
    </location>
</feature>
<comment type="caution">
    <text evidence="2">The sequence shown here is derived from an EMBL/GenBank/DDBJ whole genome shotgun (WGS) entry which is preliminary data.</text>
</comment>
<protein>
    <submittedName>
        <fullName evidence="2">Uncharacterized protein</fullName>
    </submittedName>
</protein>
<feature type="region of interest" description="Disordered" evidence="1">
    <location>
        <begin position="397"/>
        <end position="436"/>
    </location>
</feature>
<feature type="compositionally biased region" description="Acidic residues" evidence="1">
    <location>
        <begin position="145"/>
        <end position="154"/>
    </location>
</feature>
<dbReference type="EMBL" id="JAJSPL020000034">
    <property type="protein sequence ID" value="KAK7736261.1"/>
    <property type="molecule type" value="Genomic_DNA"/>
</dbReference>
<evidence type="ECO:0000313" key="3">
    <source>
        <dbReference type="Proteomes" id="UP001320245"/>
    </source>
</evidence>
<evidence type="ECO:0000313" key="2">
    <source>
        <dbReference type="EMBL" id="KAK7736261.1"/>
    </source>
</evidence>
<proteinExistence type="predicted"/>
<organism evidence="2 3">
    <name type="scientific">Cytospora paraplurivora</name>
    <dbReference type="NCBI Taxonomy" id="2898453"/>
    <lineage>
        <taxon>Eukaryota</taxon>
        <taxon>Fungi</taxon>
        <taxon>Dikarya</taxon>
        <taxon>Ascomycota</taxon>
        <taxon>Pezizomycotina</taxon>
        <taxon>Sordariomycetes</taxon>
        <taxon>Sordariomycetidae</taxon>
        <taxon>Diaporthales</taxon>
        <taxon>Cytosporaceae</taxon>
        <taxon>Cytospora</taxon>
    </lineage>
</organism>
<reference evidence="2 3" key="1">
    <citation type="journal article" date="2023" name="PLoS ONE">
        <title>Cytospora paraplurivora sp. nov. isolated from orchards with fruit tree decline syndrome in Ontario, Canada.</title>
        <authorList>
            <person name="Ilyukhin E."/>
            <person name="Nguyen H.D.T."/>
            <person name="Castle A.J."/>
            <person name="Ellouze W."/>
        </authorList>
    </citation>
    <scope>NUCLEOTIDE SEQUENCE [LARGE SCALE GENOMIC DNA]</scope>
    <source>
        <strain evidence="2 3">FDS-564</strain>
    </source>
</reference>
<keyword evidence="3" id="KW-1185">Reference proteome</keyword>
<feature type="region of interest" description="Disordered" evidence="1">
    <location>
        <begin position="252"/>
        <end position="284"/>
    </location>
</feature>
<evidence type="ECO:0000256" key="1">
    <source>
        <dbReference type="SAM" id="MobiDB-lite"/>
    </source>
</evidence>
<dbReference type="Proteomes" id="UP001320245">
    <property type="component" value="Unassembled WGS sequence"/>
</dbReference>
<name>A0AAN9YE36_9PEZI</name>
<gene>
    <name evidence="2" type="ORF">SLS53_007096</name>
</gene>
<dbReference type="AlphaFoldDB" id="A0AAN9YE36"/>